<evidence type="ECO:0000259" key="1">
    <source>
        <dbReference type="Pfam" id="PF25852"/>
    </source>
</evidence>
<proteinExistence type="predicted"/>
<dbReference type="AlphaFoldDB" id="A0A8J3VPY4"/>
<evidence type="ECO:0000313" key="3">
    <source>
        <dbReference type="Proteomes" id="UP000642748"/>
    </source>
</evidence>
<accession>A0A8J3VPY4</accession>
<dbReference type="SUPFAM" id="SSF110296">
    <property type="entry name" value="Oligoxyloglucan reducing end-specific cellobiohydrolase"/>
    <property type="match status" value="2"/>
</dbReference>
<protein>
    <recommendedName>
        <fullName evidence="1">DUF6242 domain-containing protein</fullName>
    </recommendedName>
</protein>
<gene>
    <name evidence="2" type="ORF">Raf01_27620</name>
</gene>
<reference evidence="2" key="1">
    <citation type="submission" date="2021-01" db="EMBL/GenBank/DDBJ databases">
        <title>Whole genome shotgun sequence of Rugosimonospora africana NBRC 104875.</title>
        <authorList>
            <person name="Komaki H."/>
            <person name="Tamura T."/>
        </authorList>
    </citation>
    <scope>NUCLEOTIDE SEQUENCE</scope>
    <source>
        <strain evidence="2">NBRC 104875</strain>
    </source>
</reference>
<dbReference type="InterPro" id="IPR015943">
    <property type="entry name" value="WD40/YVTN_repeat-like_dom_sf"/>
</dbReference>
<organism evidence="2 3">
    <name type="scientific">Rugosimonospora africana</name>
    <dbReference type="NCBI Taxonomy" id="556532"/>
    <lineage>
        <taxon>Bacteria</taxon>
        <taxon>Bacillati</taxon>
        <taxon>Actinomycetota</taxon>
        <taxon>Actinomycetes</taxon>
        <taxon>Micromonosporales</taxon>
        <taxon>Micromonosporaceae</taxon>
        <taxon>Rugosimonospora</taxon>
    </lineage>
</organism>
<comment type="caution">
    <text evidence="2">The sequence shown here is derived from an EMBL/GenBank/DDBJ whole genome shotgun (WGS) entry which is preliminary data.</text>
</comment>
<name>A0A8J3VPY4_9ACTN</name>
<feature type="domain" description="DUF6242" evidence="1">
    <location>
        <begin position="73"/>
        <end position="264"/>
    </location>
</feature>
<keyword evidence="3" id="KW-1185">Reference proteome</keyword>
<dbReference type="InterPro" id="IPR058667">
    <property type="entry name" value="DUF6242_C"/>
</dbReference>
<evidence type="ECO:0000313" key="2">
    <source>
        <dbReference type="EMBL" id="GIH14590.1"/>
    </source>
</evidence>
<dbReference type="Pfam" id="PF25852">
    <property type="entry name" value="DUF6242_C"/>
    <property type="match status" value="1"/>
</dbReference>
<dbReference type="Gene3D" id="2.130.10.10">
    <property type="entry name" value="YVTN repeat-like/Quinoprotein amine dehydrogenase"/>
    <property type="match status" value="2"/>
</dbReference>
<dbReference type="Proteomes" id="UP000642748">
    <property type="component" value="Unassembled WGS sequence"/>
</dbReference>
<dbReference type="EMBL" id="BONZ01000027">
    <property type="protein sequence ID" value="GIH14590.1"/>
    <property type="molecule type" value="Genomic_DNA"/>
</dbReference>
<sequence length="353" mass="36368">MLVLVLAGAASANTYLRPVRSPVTGPGPSASPVSLGPGVAAVAVSPSGTMFLASSSCLFGCARPDDRFGDVVWRSTDSGSTWTRLASPQDSYAGTLLAVSDTQLWLVDDVTISAASDGGHNWQSLSLGGDSTASAYAATTGGSVWLVQNGAVAMSQRGANVDLPQAQPPGRADSHGIAVFGEDSAAVLTGHSPATWFVTNDRGAHWAPMADPCHDTLYPGSPYSTMTAAPDGSRWVVCAGAPAAGQQGKQLVTSTDGGRTWQSRGPLEPAGYATRVVPISATVAWRSGPGGEIYRTTDAVHWTPVANTGARPGEVADMFAARDADTAVYLRDTGVYVTHDGGLHWTAHRFPSG</sequence>
<dbReference type="CDD" id="cd15482">
    <property type="entry name" value="Sialidase_non-viral"/>
    <property type="match status" value="1"/>
</dbReference>